<dbReference type="InterPro" id="IPR042797">
    <property type="entry name" value="GRXCR1"/>
</dbReference>
<dbReference type="CDD" id="cd03031">
    <property type="entry name" value="GRX_GRX_like"/>
    <property type="match status" value="1"/>
</dbReference>
<dbReference type="Pfam" id="PF00462">
    <property type="entry name" value="Glutaredoxin"/>
    <property type="match status" value="1"/>
</dbReference>
<dbReference type="SUPFAM" id="SSF52833">
    <property type="entry name" value="Thioredoxin-like"/>
    <property type="match status" value="1"/>
</dbReference>
<feature type="region of interest" description="Disordered" evidence="1">
    <location>
        <begin position="54"/>
        <end position="76"/>
    </location>
</feature>
<organism evidence="3 4">
    <name type="scientific">Drosophila kikkawai</name>
    <name type="common">Fruit fly</name>
    <dbReference type="NCBI Taxonomy" id="30033"/>
    <lineage>
        <taxon>Eukaryota</taxon>
        <taxon>Metazoa</taxon>
        <taxon>Ecdysozoa</taxon>
        <taxon>Arthropoda</taxon>
        <taxon>Hexapoda</taxon>
        <taxon>Insecta</taxon>
        <taxon>Pterygota</taxon>
        <taxon>Neoptera</taxon>
        <taxon>Endopterygota</taxon>
        <taxon>Diptera</taxon>
        <taxon>Brachycera</taxon>
        <taxon>Muscomorpha</taxon>
        <taxon>Ephydroidea</taxon>
        <taxon>Drosophilidae</taxon>
        <taxon>Drosophila</taxon>
        <taxon>Sophophora</taxon>
    </lineage>
</organism>
<proteinExistence type="predicted"/>
<evidence type="ECO:0000256" key="1">
    <source>
        <dbReference type="SAM" id="MobiDB-lite"/>
    </source>
</evidence>
<evidence type="ECO:0000259" key="2">
    <source>
        <dbReference type="Pfam" id="PF00462"/>
    </source>
</evidence>
<dbReference type="InterPro" id="IPR002109">
    <property type="entry name" value="Glutaredoxin"/>
</dbReference>
<dbReference type="OMA" id="EADQYYN"/>
<keyword evidence="3" id="KW-1185">Reference proteome</keyword>
<dbReference type="OrthoDB" id="423313at2759"/>
<gene>
    <name evidence="4" type="primary">LOC108085755</name>
</gene>
<reference evidence="4" key="1">
    <citation type="submission" date="2025-08" db="UniProtKB">
        <authorList>
            <consortium name="RefSeq"/>
        </authorList>
    </citation>
    <scope>IDENTIFICATION</scope>
    <source>
        <strain evidence="4">14028-0561.14</strain>
        <tissue evidence="4">Whole fly</tissue>
    </source>
</reference>
<feature type="region of interest" description="Disordered" evidence="1">
    <location>
        <begin position="420"/>
        <end position="444"/>
    </location>
</feature>
<dbReference type="PANTHER" id="PTHR46990:SF1">
    <property type="entry name" value="GLUTAREDOXIN DOMAIN-CONTAINING CYSTEINE-RICH PROTEIN 1"/>
    <property type="match status" value="1"/>
</dbReference>
<evidence type="ECO:0000313" key="4">
    <source>
        <dbReference type="RefSeq" id="XP_017037983.1"/>
    </source>
</evidence>
<dbReference type="RefSeq" id="XP_017037983.1">
    <property type="nucleotide sequence ID" value="XM_017182494.3"/>
</dbReference>
<accession>A0A6P4JSR7</accession>
<dbReference type="AlphaFoldDB" id="A0A6P4JSR7"/>
<dbReference type="PROSITE" id="PS51354">
    <property type="entry name" value="GLUTAREDOXIN_2"/>
    <property type="match status" value="1"/>
</dbReference>
<dbReference type="Pfam" id="PF23733">
    <property type="entry name" value="GRXCR1-2_C"/>
    <property type="match status" value="1"/>
</dbReference>
<dbReference type="GO" id="GO:0007605">
    <property type="term" value="P:sensory perception of sound"/>
    <property type="evidence" value="ECO:0007669"/>
    <property type="project" value="InterPro"/>
</dbReference>
<protein>
    <submittedName>
        <fullName evidence="4">Glutaredoxin domain-containing cysteine-rich protein CG12206</fullName>
    </submittedName>
</protein>
<dbReference type="PANTHER" id="PTHR46990">
    <property type="entry name" value="GLUTAREDOXIN DOMAIN-CONTAINING CYSTEINE-RICH PROTEIN 1"/>
    <property type="match status" value="1"/>
</dbReference>
<dbReference type="Gene3D" id="3.40.30.10">
    <property type="entry name" value="Glutaredoxin"/>
    <property type="match status" value="1"/>
</dbReference>
<dbReference type="GeneID" id="108085755"/>
<dbReference type="InterPro" id="IPR036249">
    <property type="entry name" value="Thioredoxin-like_sf"/>
</dbReference>
<name>A0A6P4JSR7_DROKI</name>
<feature type="domain" description="Glutaredoxin" evidence="2">
    <location>
        <begin position="511"/>
        <end position="578"/>
    </location>
</feature>
<sequence length="658" mass="70191">MAAITATTGGNASSSSSSNILRLDLDQRQRPMRGISIIIESAASEAQGTAAAAQQAAAATTSSSSSSNTSNNNSNAEMSLKSQAGMLLAFGDSSNTNTTATQASAAATKDNLETSYDTAATFTDTATTSITTTKIYPQLLLRIGESEDNGEIASTSAATSAAATTTSTIISCNALPAAAEAATAAAATTSGEIKDSDIVVVASQPAATAATASAAAAATSNSAVTEHTVKIQIESQTLARNLGKQISVVKLNEGEEMVYHQQQPHPQQQQHLQFLVSSGQYSPCETLDSGTGSDLESVKSPEIIATTSIASGGQVPKLELHLTTNRLKVSEVSSPLRAYSLTDSGEECDESSSSSLSCDSLHSGGLLPTSLLRDIHSHRQVTRQDIAPLITTKIDGRPLQYEADRFYSFHVNEHENFRSFGSTSSASSTPEYEGNAGFQEEPSQDDEDAFVGYRDVRVLGTSGKSSANSTIRSAKGTVRGVKNRVRNGVATFLQLQQPNVKNYLEKDMGKVVLYSTSMGIIRETYAKCANVKQILRTLLIKFEERDVFMSLEYQQEMRERMHDEAISVPQLFVEGQHIGDADTVERLNESGELRQMLKPYKSIATAYTCQMCGGYRLLPCPSCSGSKKSVHRNHFTAEFVALKCMNCDEVGLVKCPNC</sequence>
<evidence type="ECO:0000313" key="3">
    <source>
        <dbReference type="Proteomes" id="UP001652661"/>
    </source>
</evidence>
<dbReference type="Proteomes" id="UP001652661">
    <property type="component" value="Chromosome X"/>
</dbReference>